<dbReference type="AlphaFoldDB" id="A0A7R8ZQX6"/>
<keyword evidence="3" id="KW-0720">Serine protease</keyword>
<organism evidence="6">
    <name type="scientific">Cyprideis torosa</name>
    <dbReference type="NCBI Taxonomy" id="163714"/>
    <lineage>
        <taxon>Eukaryota</taxon>
        <taxon>Metazoa</taxon>
        <taxon>Ecdysozoa</taxon>
        <taxon>Arthropoda</taxon>
        <taxon>Crustacea</taxon>
        <taxon>Oligostraca</taxon>
        <taxon>Ostracoda</taxon>
        <taxon>Podocopa</taxon>
        <taxon>Podocopida</taxon>
        <taxon>Cytherocopina</taxon>
        <taxon>Cytheroidea</taxon>
        <taxon>Cytherideidae</taxon>
        <taxon>Cyprideis</taxon>
    </lineage>
</organism>
<dbReference type="OrthoDB" id="60866at2759"/>
<dbReference type="InterPro" id="IPR001254">
    <property type="entry name" value="Trypsin_dom"/>
</dbReference>
<evidence type="ECO:0000256" key="4">
    <source>
        <dbReference type="ARBA" id="ARBA00023157"/>
    </source>
</evidence>
<accession>A0A7R8ZQX6</accession>
<evidence type="ECO:0000256" key="2">
    <source>
        <dbReference type="ARBA" id="ARBA00022801"/>
    </source>
</evidence>
<keyword evidence="1" id="KW-0645">Protease</keyword>
<dbReference type="InterPro" id="IPR043504">
    <property type="entry name" value="Peptidase_S1_PA_chymotrypsin"/>
</dbReference>
<dbReference type="Pfam" id="PF00089">
    <property type="entry name" value="Trypsin"/>
    <property type="match status" value="2"/>
</dbReference>
<dbReference type="FunFam" id="2.40.10.10:FF:000036">
    <property type="entry name" value="Trypsin beta"/>
    <property type="match status" value="1"/>
</dbReference>
<comment type="similarity">
    <text evidence="5">Belongs to the peptidase S1 family. CLIP subfamily.</text>
</comment>
<protein>
    <submittedName>
        <fullName evidence="6">Uncharacterized protein</fullName>
    </submittedName>
</protein>
<keyword evidence="4" id="KW-1015">Disulfide bond</keyword>
<dbReference type="GO" id="GO:0004252">
    <property type="term" value="F:serine-type endopeptidase activity"/>
    <property type="evidence" value="ECO:0007669"/>
    <property type="project" value="InterPro"/>
</dbReference>
<dbReference type="PROSITE" id="PS50240">
    <property type="entry name" value="TRYPSIN_DOM"/>
    <property type="match status" value="1"/>
</dbReference>
<evidence type="ECO:0000313" key="6">
    <source>
        <dbReference type="EMBL" id="CAD7228298.1"/>
    </source>
</evidence>
<dbReference type="EMBL" id="OB661470">
    <property type="protein sequence ID" value="CAD7228298.1"/>
    <property type="molecule type" value="Genomic_DNA"/>
</dbReference>
<name>A0A7R8ZQX6_9CRUS</name>
<dbReference type="PANTHER" id="PTHR24256">
    <property type="entry name" value="TRYPTASE-RELATED"/>
    <property type="match status" value="1"/>
</dbReference>
<reference evidence="6" key="1">
    <citation type="submission" date="2020-11" db="EMBL/GenBank/DDBJ databases">
        <authorList>
            <person name="Tran Van P."/>
        </authorList>
    </citation>
    <scope>NUCLEOTIDE SEQUENCE</scope>
</reference>
<dbReference type="SUPFAM" id="SSF50494">
    <property type="entry name" value="Trypsin-like serine proteases"/>
    <property type="match status" value="2"/>
</dbReference>
<keyword evidence="2" id="KW-0378">Hydrolase</keyword>
<dbReference type="InterPro" id="IPR009003">
    <property type="entry name" value="Peptidase_S1_PA"/>
</dbReference>
<dbReference type="PROSITE" id="PS00135">
    <property type="entry name" value="TRYPSIN_SER"/>
    <property type="match status" value="1"/>
</dbReference>
<dbReference type="Gene3D" id="2.40.10.10">
    <property type="entry name" value="Trypsin-like serine proteases"/>
    <property type="match status" value="3"/>
</dbReference>
<dbReference type="InterPro" id="IPR051487">
    <property type="entry name" value="Ser/Thr_Proteases_Immune/Dev"/>
</dbReference>
<dbReference type="CDD" id="cd00190">
    <property type="entry name" value="Tryp_SPc"/>
    <property type="match status" value="1"/>
</dbReference>
<evidence type="ECO:0000256" key="1">
    <source>
        <dbReference type="ARBA" id="ARBA00022670"/>
    </source>
</evidence>
<proteinExistence type="inferred from homology"/>
<dbReference type="InterPro" id="IPR033116">
    <property type="entry name" value="TRYPSIN_SER"/>
</dbReference>
<gene>
    <name evidence="6" type="ORF">CTOB1V02_LOCUS6185</name>
</gene>
<evidence type="ECO:0000256" key="5">
    <source>
        <dbReference type="ARBA" id="ARBA00024195"/>
    </source>
</evidence>
<sequence length="440" mass="47865">MKFLSLLQLLLAHLEISQDGTRQELLQHDDAHGISASFRIVGGVEAKEAHCTFLFKVCNTQATSQATPRSIPRLPSNQAVVAGEHHIQTFSGDEVVVGVQRFITHPEYQGRKTSWANDIALAFLNDPLPLGHRPGKAIALRPGRLPDTDVSDGTPVTATGWGRIGWNKEFSTVLMKERQRSLPGYSNPPRTPSDEREKGTPWGLCDSNAFFMVNGDSGGPLVLTRQTDVVVGIVSWGVRCRWGKPNVYTNVRNATYDRRKHRYIVGGVEAEEGEHNTGEFSGDEVMVPVHSFIRHPKYTGGKDKSWSGDLALAILHQPLPLGPRPGKAIALKAAMLVDHQVPPGTSVTVTGWGRLGWHKGLPDVLRKVELAIVDSEECDKIYKNFDPQAEICAQGPTGETPCKGDSGGPLLLTDQPDVIVGVVSWGNSCDAAPSVYVNVS</sequence>
<evidence type="ECO:0000256" key="3">
    <source>
        <dbReference type="ARBA" id="ARBA00022825"/>
    </source>
</evidence>
<dbReference type="SMART" id="SM00020">
    <property type="entry name" value="Tryp_SPc"/>
    <property type="match status" value="2"/>
</dbReference>
<dbReference type="GO" id="GO:0006508">
    <property type="term" value="P:proteolysis"/>
    <property type="evidence" value="ECO:0007669"/>
    <property type="project" value="UniProtKB-KW"/>
</dbReference>